<name>A0A843VX15_COLES</name>
<evidence type="ECO:0000256" key="3">
    <source>
        <dbReference type="RuleBase" id="RU367127"/>
    </source>
</evidence>
<dbReference type="Proteomes" id="UP000652761">
    <property type="component" value="Unassembled WGS sequence"/>
</dbReference>
<dbReference type="EMBL" id="NMUH01002758">
    <property type="protein sequence ID" value="MQM01922.1"/>
    <property type="molecule type" value="Genomic_DNA"/>
</dbReference>
<dbReference type="OrthoDB" id="1937002at2759"/>
<proteinExistence type="inferred from homology"/>
<evidence type="ECO:0000313" key="7">
    <source>
        <dbReference type="Proteomes" id="UP000652761"/>
    </source>
</evidence>
<keyword evidence="3" id="KW-0804">Transcription</keyword>
<keyword evidence="1 3" id="KW-0539">Nucleus</keyword>
<keyword evidence="3" id="KW-0010">Activator</keyword>
<comment type="subcellular location">
    <subcellularLocation>
        <location evidence="3">Nucleus</location>
    </subcellularLocation>
</comment>
<protein>
    <recommendedName>
        <fullName evidence="3">Growth-regulating factor</fullName>
    </recommendedName>
</protein>
<feature type="region of interest" description="Disordered" evidence="4">
    <location>
        <begin position="291"/>
        <end position="322"/>
    </location>
</feature>
<feature type="compositionally biased region" description="Low complexity" evidence="4">
    <location>
        <begin position="293"/>
        <end position="302"/>
    </location>
</feature>
<sequence length="322" mass="34202">MKWAVSRGGDYLNLRFTGANGDLEPGRCRRTDGKKWRCSRDVAPGQKYCERHVHRARPRSRKPVELDGRADPAAAANTAETVSTTSGAIKHGAPSTTAKPAAARPSAQSSPGLPASGADLKFPFQFMVPEDKKLKDTPRRFIDAWSRSENPFNGVTIGDGYKTNSGDGSCCIRSLGNLSPSNLTLSMPGTGVGGGEHHDHFQMGIRATDSGKMLAPSWMSTVSPIGGPLAEVLQTSSTVSFRNERAGHENDAAPRGSGGLIDLMCKTSCDSEGTSPRRGFSSPTRVLQKALVSLSDSSSNSSPTFGLGRRPELGLQWSSPSN</sequence>
<keyword evidence="3" id="KW-0805">Transcription regulation</keyword>
<evidence type="ECO:0000256" key="1">
    <source>
        <dbReference type="ARBA" id="ARBA00023242"/>
    </source>
</evidence>
<gene>
    <name evidence="6" type="ORF">Taro_034681</name>
</gene>
<feature type="region of interest" description="Disordered" evidence="4">
    <location>
        <begin position="54"/>
        <end position="116"/>
    </location>
</feature>
<dbReference type="InterPro" id="IPR014977">
    <property type="entry name" value="WRC_dom"/>
</dbReference>
<keyword evidence="7" id="KW-1185">Reference proteome</keyword>
<dbReference type="GO" id="GO:0005634">
    <property type="term" value="C:nucleus"/>
    <property type="evidence" value="ECO:0007669"/>
    <property type="project" value="UniProtKB-SubCell"/>
</dbReference>
<dbReference type="GO" id="GO:0005524">
    <property type="term" value="F:ATP binding"/>
    <property type="evidence" value="ECO:0007669"/>
    <property type="project" value="UniProtKB-UniRule"/>
</dbReference>
<dbReference type="PANTHER" id="PTHR31602:SF8">
    <property type="entry name" value="GROWTH-REGULATING FACTOR 5"/>
    <property type="match status" value="1"/>
</dbReference>
<feature type="compositionally biased region" description="Low complexity" evidence="4">
    <location>
        <begin position="71"/>
        <end position="85"/>
    </location>
</feature>
<evidence type="ECO:0000256" key="4">
    <source>
        <dbReference type="SAM" id="MobiDB-lite"/>
    </source>
</evidence>
<reference evidence="6" key="1">
    <citation type="submission" date="2017-07" db="EMBL/GenBank/DDBJ databases">
        <title>Taro Niue Genome Assembly and Annotation.</title>
        <authorList>
            <person name="Atibalentja N."/>
            <person name="Keating K."/>
            <person name="Fields C.J."/>
        </authorList>
    </citation>
    <scope>NUCLEOTIDE SEQUENCE</scope>
    <source>
        <strain evidence="6">Niue_2</strain>
        <tissue evidence="6">Leaf</tissue>
    </source>
</reference>
<dbReference type="GO" id="GO:0006351">
    <property type="term" value="P:DNA-templated transcription"/>
    <property type="evidence" value="ECO:0007669"/>
    <property type="project" value="UniProtKB-UniRule"/>
</dbReference>
<dbReference type="Pfam" id="PF08879">
    <property type="entry name" value="WRC"/>
    <property type="match status" value="1"/>
</dbReference>
<evidence type="ECO:0000313" key="6">
    <source>
        <dbReference type="EMBL" id="MQM01922.1"/>
    </source>
</evidence>
<feature type="domain" description="WRC" evidence="5">
    <location>
        <begin position="22"/>
        <end position="66"/>
    </location>
</feature>
<comment type="domain">
    <text evidence="3">The QLQ domain and WRC domain may be involved in protein-protein interaction and DNA-binding, respectively.</text>
</comment>
<comment type="caution">
    <text evidence="6">The sequence shown here is derived from an EMBL/GenBank/DDBJ whole genome shotgun (WGS) entry which is preliminary data.</text>
</comment>
<dbReference type="AlphaFoldDB" id="A0A843VX15"/>
<dbReference type="PROSITE" id="PS51667">
    <property type="entry name" value="WRC"/>
    <property type="match status" value="1"/>
</dbReference>
<dbReference type="GO" id="GO:0032502">
    <property type="term" value="P:developmental process"/>
    <property type="evidence" value="ECO:0007669"/>
    <property type="project" value="InterPro"/>
</dbReference>
<evidence type="ECO:0000259" key="5">
    <source>
        <dbReference type="PROSITE" id="PS51667"/>
    </source>
</evidence>
<accession>A0A843VX15</accession>
<comment type="function">
    <text evidence="3">Transcription activator.</text>
</comment>
<dbReference type="PANTHER" id="PTHR31602">
    <property type="entry name" value="GROWTH-REGULATING FACTOR 5"/>
    <property type="match status" value="1"/>
</dbReference>
<evidence type="ECO:0000256" key="2">
    <source>
        <dbReference type="PROSITE-ProRule" id="PRU01002"/>
    </source>
</evidence>
<organism evidence="6 7">
    <name type="scientific">Colocasia esculenta</name>
    <name type="common">Wild taro</name>
    <name type="synonym">Arum esculentum</name>
    <dbReference type="NCBI Taxonomy" id="4460"/>
    <lineage>
        <taxon>Eukaryota</taxon>
        <taxon>Viridiplantae</taxon>
        <taxon>Streptophyta</taxon>
        <taxon>Embryophyta</taxon>
        <taxon>Tracheophyta</taxon>
        <taxon>Spermatophyta</taxon>
        <taxon>Magnoliopsida</taxon>
        <taxon>Liliopsida</taxon>
        <taxon>Araceae</taxon>
        <taxon>Aroideae</taxon>
        <taxon>Colocasieae</taxon>
        <taxon>Colocasia</taxon>
    </lineage>
</organism>
<comment type="similarity">
    <text evidence="3">Belongs to the GRF family.</text>
</comment>
<feature type="compositionally biased region" description="Low complexity" evidence="4">
    <location>
        <begin position="93"/>
        <end position="111"/>
    </location>
</feature>
<dbReference type="InterPro" id="IPR031137">
    <property type="entry name" value="GRF"/>
</dbReference>
<comment type="caution">
    <text evidence="2">Lacks conserved residue(s) required for the propagation of feature annotation.</text>
</comment>